<keyword evidence="3" id="KW-0813">Transport</keyword>
<evidence type="ECO:0000256" key="1">
    <source>
        <dbReference type="ARBA" id="ARBA00004651"/>
    </source>
</evidence>
<reference evidence="10 11" key="1">
    <citation type="submission" date="2019-02" db="EMBL/GenBank/DDBJ databases">
        <title>Sequencing the genomes of 1000 actinobacteria strains.</title>
        <authorList>
            <person name="Klenk H.-P."/>
        </authorList>
    </citation>
    <scope>NUCLEOTIDE SEQUENCE [LARGE SCALE GENOMIC DNA]</scope>
    <source>
        <strain evidence="10 11">DSM 45779</strain>
    </source>
</reference>
<protein>
    <submittedName>
        <fullName evidence="10">Choline/carnitine/betaine transport</fullName>
    </submittedName>
</protein>
<feature type="compositionally biased region" description="Basic and acidic residues" evidence="8">
    <location>
        <begin position="600"/>
        <end position="616"/>
    </location>
</feature>
<keyword evidence="5 9" id="KW-0812">Transmembrane</keyword>
<dbReference type="PANTHER" id="PTHR30047:SF7">
    <property type="entry name" value="HIGH-AFFINITY CHOLINE TRANSPORT PROTEIN"/>
    <property type="match status" value="1"/>
</dbReference>
<comment type="subcellular location">
    <subcellularLocation>
        <location evidence="1">Cell membrane</location>
        <topology evidence="1">Multi-pass membrane protein</topology>
    </subcellularLocation>
</comment>
<dbReference type="RefSeq" id="WP_130291288.1">
    <property type="nucleotide sequence ID" value="NZ_SHKL01000001.1"/>
</dbReference>
<accession>A0A4Q7UZ80</accession>
<dbReference type="Pfam" id="PF02028">
    <property type="entry name" value="BCCT"/>
    <property type="match status" value="1"/>
</dbReference>
<name>A0A4Q7UZ80_PSEST</name>
<dbReference type="PROSITE" id="PS01303">
    <property type="entry name" value="BCCT"/>
    <property type="match status" value="1"/>
</dbReference>
<dbReference type="NCBIfam" id="TIGR00842">
    <property type="entry name" value="bcct"/>
    <property type="match status" value="1"/>
</dbReference>
<evidence type="ECO:0000256" key="2">
    <source>
        <dbReference type="ARBA" id="ARBA00005658"/>
    </source>
</evidence>
<comment type="caution">
    <text evidence="10">The sequence shown here is derived from an EMBL/GenBank/DDBJ whole genome shotgun (WGS) entry which is preliminary data.</text>
</comment>
<feature type="transmembrane region" description="Helical" evidence="9">
    <location>
        <begin position="491"/>
        <end position="511"/>
    </location>
</feature>
<feature type="transmembrane region" description="Helical" evidence="9">
    <location>
        <begin position="460"/>
        <end position="479"/>
    </location>
</feature>
<feature type="transmembrane region" description="Helical" evidence="9">
    <location>
        <begin position="65"/>
        <end position="85"/>
    </location>
</feature>
<dbReference type="AlphaFoldDB" id="A0A4Q7UZ80"/>
<dbReference type="PANTHER" id="PTHR30047">
    <property type="entry name" value="HIGH-AFFINITY CHOLINE TRANSPORT PROTEIN-RELATED"/>
    <property type="match status" value="1"/>
</dbReference>
<evidence type="ECO:0000256" key="8">
    <source>
        <dbReference type="SAM" id="MobiDB-lite"/>
    </source>
</evidence>
<feature type="transmembrane region" description="Helical" evidence="9">
    <location>
        <begin position="340"/>
        <end position="358"/>
    </location>
</feature>
<keyword evidence="4" id="KW-1003">Cell membrane</keyword>
<dbReference type="GO" id="GO:0005886">
    <property type="term" value="C:plasma membrane"/>
    <property type="evidence" value="ECO:0007669"/>
    <property type="project" value="UniProtKB-SubCell"/>
</dbReference>
<feature type="transmembrane region" description="Helical" evidence="9">
    <location>
        <begin position="416"/>
        <end position="439"/>
    </location>
</feature>
<dbReference type="EMBL" id="SHKL01000001">
    <property type="protein sequence ID" value="RZT87095.1"/>
    <property type="molecule type" value="Genomic_DNA"/>
</dbReference>
<keyword evidence="7 9" id="KW-0472">Membrane</keyword>
<evidence type="ECO:0000256" key="5">
    <source>
        <dbReference type="ARBA" id="ARBA00022692"/>
    </source>
</evidence>
<evidence type="ECO:0000256" key="6">
    <source>
        <dbReference type="ARBA" id="ARBA00022989"/>
    </source>
</evidence>
<feature type="compositionally biased region" description="Gly residues" evidence="8">
    <location>
        <begin position="561"/>
        <end position="579"/>
    </location>
</feature>
<feature type="transmembrane region" description="Helical" evidence="9">
    <location>
        <begin position="283"/>
        <end position="305"/>
    </location>
</feature>
<feature type="transmembrane region" description="Helical" evidence="9">
    <location>
        <begin position="105"/>
        <end position="125"/>
    </location>
</feature>
<feature type="transmembrane region" description="Helical" evidence="9">
    <location>
        <begin position="250"/>
        <end position="271"/>
    </location>
</feature>
<evidence type="ECO:0000256" key="9">
    <source>
        <dbReference type="SAM" id="Phobius"/>
    </source>
</evidence>
<feature type="region of interest" description="Disordered" evidence="8">
    <location>
        <begin position="556"/>
        <end position="623"/>
    </location>
</feature>
<feature type="transmembrane region" description="Helical" evidence="9">
    <location>
        <begin position="26"/>
        <end position="45"/>
    </location>
</feature>
<dbReference type="GO" id="GO:0022857">
    <property type="term" value="F:transmembrane transporter activity"/>
    <property type="evidence" value="ECO:0007669"/>
    <property type="project" value="InterPro"/>
</dbReference>
<feature type="transmembrane region" description="Helical" evidence="9">
    <location>
        <begin position="208"/>
        <end position="230"/>
    </location>
</feature>
<dbReference type="OrthoDB" id="9775735at2"/>
<feature type="compositionally biased region" description="Basic and acidic residues" evidence="8">
    <location>
        <begin position="1"/>
        <end position="11"/>
    </location>
</feature>
<dbReference type="InterPro" id="IPR000060">
    <property type="entry name" value="BCCT_transptr"/>
</dbReference>
<organism evidence="10 11">
    <name type="scientific">Pseudonocardia sediminis</name>
    <dbReference type="NCBI Taxonomy" id="1397368"/>
    <lineage>
        <taxon>Bacteria</taxon>
        <taxon>Bacillati</taxon>
        <taxon>Actinomycetota</taxon>
        <taxon>Actinomycetes</taxon>
        <taxon>Pseudonocardiales</taxon>
        <taxon>Pseudonocardiaceae</taxon>
        <taxon>Pseudonocardia</taxon>
    </lineage>
</organism>
<dbReference type="InterPro" id="IPR018093">
    <property type="entry name" value="BCCT_CS"/>
</dbReference>
<evidence type="ECO:0000256" key="3">
    <source>
        <dbReference type="ARBA" id="ARBA00022448"/>
    </source>
</evidence>
<sequence length="623" mass="65998">MTQTEPHHRAAEPAPDGGSGRSRTDWTIFGVGAALVLVFLLWGLFGSESLSSTVSVLLEGLIRGGGWGFILAATGFVVFALWLAFSRFGKIRLGTDAEQPEFRTVSWIAMMFSAGMGIGLMFFGVNEPLSFFTTSVPPGAAQPGSTEAMQVAMATSLFHWTLHPWAIYAVVGLAIAYSTFRKGRRQLISQAFIPLIGKRAAEGAIGKAIDILAIFATLFGSAASLGLGAFQIAGGMQTTGITDSQPGPAVLAIIIVVLTAAFILSAVSGVAKGIQWLSNINMVLAGLLALFVFVVGPTVIILDLIPTSIGAYFSDFFEMVGRTEATGGAPMLDWLSSWTIFYWAWWISWTPFVGMFLARISRGRTIREFVGGVILAPSLVSLVWFCIFGGTAITQAQGGAQFSEDSNVQLFQVLQQYPLATFTGLLVMALVGIFFVSGADAASIVMGTLSQRGTIEPSKWIVIFWGSVMGAVAVLMLVTGGEDALSGIQNLTILIAAPFVVIMVLLCFALAKDLRRDPMMLRDEKGAEVIEQAVDYATERHGHDFYLRVRAFPEDARESSGGNGNGNGNGPGNGPGTGPGYTMTEPGDAFAEEAPPAETTDEKAAKAEGEAPDKPGRAPVAGD</sequence>
<evidence type="ECO:0000256" key="7">
    <source>
        <dbReference type="ARBA" id="ARBA00023136"/>
    </source>
</evidence>
<keyword evidence="11" id="KW-1185">Reference proteome</keyword>
<gene>
    <name evidence="10" type="ORF">EV383_4002</name>
</gene>
<keyword evidence="6 9" id="KW-1133">Transmembrane helix</keyword>
<evidence type="ECO:0000313" key="11">
    <source>
        <dbReference type="Proteomes" id="UP000291591"/>
    </source>
</evidence>
<comment type="similarity">
    <text evidence="2">Belongs to the BCCT transporter (TC 2.A.15) family.</text>
</comment>
<proteinExistence type="inferred from homology"/>
<feature type="region of interest" description="Disordered" evidence="8">
    <location>
        <begin position="1"/>
        <end position="21"/>
    </location>
</feature>
<dbReference type="Proteomes" id="UP000291591">
    <property type="component" value="Unassembled WGS sequence"/>
</dbReference>
<feature type="compositionally biased region" description="Low complexity" evidence="8">
    <location>
        <begin position="585"/>
        <end position="598"/>
    </location>
</feature>
<feature type="transmembrane region" description="Helical" evidence="9">
    <location>
        <begin position="162"/>
        <end position="180"/>
    </location>
</feature>
<feature type="transmembrane region" description="Helical" evidence="9">
    <location>
        <begin position="370"/>
        <end position="396"/>
    </location>
</feature>
<evidence type="ECO:0000313" key="10">
    <source>
        <dbReference type="EMBL" id="RZT87095.1"/>
    </source>
</evidence>
<evidence type="ECO:0000256" key="4">
    <source>
        <dbReference type="ARBA" id="ARBA00022475"/>
    </source>
</evidence>